<evidence type="ECO:0000256" key="2">
    <source>
        <dbReference type="ARBA" id="ARBA00023125"/>
    </source>
</evidence>
<name>A0A1M7TMP2_9BRAD</name>
<organism evidence="6 7">
    <name type="scientific">Bradyrhizobium erythrophlei</name>
    <dbReference type="NCBI Taxonomy" id="1437360"/>
    <lineage>
        <taxon>Bacteria</taxon>
        <taxon>Pseudomonadati</taxon>
        <taxon>Pseudomonadota</taxon>
        <taxon>Alphaproteobacteria</taxon>
        <taxon>Hyphomicrobiales</taxon>
        <taxon>Nitrobacteraceae</taxon>
        <taxon>Bradyrhizobium</taxon>
    </lineage>
</organism>
<keyword evidence="3" id="KW-0804">Transcription</keyword>
<proteinExistence type="predicted"/>
<dbReference type="InterPro" id="IPR001647">
    <property type="entry name" value="HTH_TetR"/>
</dbReference>
<dbReference type="Pfam" id="PF00440">
    <property type="entry name" value="TetR_N"/>
    <property type="match status" value="1"/>
</dbReference>
<dbReference type="Pfam" id="PF13305">
    <property type="entry name" value="TetR_C_33"/>
    <property type="match status" value="1"/>
</dbReference>
<evidence type="ECO:0000256" key="1">
    <source>
        <dbReference type="ARBA" id="ARBA00023015"/>
    </source>
</evidence>
<dbReference type="OrthoDB" id="7056813at2"/>
<keyword evidence="7" id="KW-1185">Reference proteome</keyword>
<dbReference type="InterPro" id="IPR025996">
    <property type="entry name" value="MT1864/Rv1816-like_C"/>
</dbReference>
<dbReference type="GO" id="GO:0000976">
    <property type="term" value="F:transcription cis-regulatory region binding"/>
    <property type="evidence" value="ECO:0007669"/>
    <property type="project" value="TreeGrafter"/>
</dbReference>
<dbReference type="InterPro" id="IPR050109">
    <property type="entry name" value="HTH-type_TetR-like_transc_reg"/>
</dbReference>
<dbReference type="RefSeq" id="WP_072826015.1">
    <property type="nucleotide sequence ID" value="NZ_LT670849.1"/>
</dbReference>
<dbReference type="SUPFAM" id="SSF48498">
    <property type="entry name" value="Tetracyclin repressor-like, C-terminal domain"/>
    <property type="match status" value="1"/>
</dbReference>
<dbReference type="PANTHER" id="PTHR30055:SF234">
    <property type="entry name" value="HTH-TYPE TRANSCRIPTIONAL REGULATOR BETI"/>
    <property type="match status" value="1"/>
</dbReference>
<evidence type="ECO:0000313" key="7">
    <source>
        <dbReference type="Proteomes" id="UP000184096"/>
    </source>
</evidence>
<sequence length="204" mass="22110">MGIAERKGRERAERERRIIAAARGIAEREGWDAVTIRRLADEIEHSQPVLYSHFRNRDAIVAAVAVEGFQEIALAFREAATGSTGRNALKNVAMAYLAFARRHPALYAAMFVLPTDLRFAEAGTRPELHAAFEALAAVVTPFCVDVAAATETFWAALHGLAELDRAGRIRPGARGERIALVVRAMVVAGNNSPASGPNIRKGAR</sequence>
<dbReference type="Proteomes" id="UP000184096">
    <property type="component" value="Chromosome I"/>
</dbReference>
<dbReference type="EMBL" id="LT670849">
    <property type="protein sequence ID" value="SHN72031.1"/>
    <property type="molecule type" value="Genomic_DNA"/>
</dbReference>
<gene>
    <name evidence="6" type="ORF">SAMN05444170_2176</name>
</gene>
<accession>A0A1M7TMP2</accession>
<feature type="DNA-binding region" description="H-T-H motif" evidence="4">
    <location>
        <begin position="35"/>
        <end position="54"/>
    </location>
</feature>
<dbReference type="Gene3D" id="1.10.357.10">
    <property type="entry name" value="Tetracycline Repressor, domain 2"/>
    <property type="match status" value="1"/>
</dbReference>
<dbReference type="InterPro" id="IPR036271">
    <property type="entry name" value="Tet_transcr_reg_TetR-rel_C_sf"/>
</dbReference>
<evidence type="ECO:0000313" key="6">
    <source>
        <dbReference type="EMBL" id="SHN72031.1"/>
    </source>
</evidence>
<evidence type="ECO:0000256" key="3">
    <source>
        <dbReference type="ARBA" id="ARBA00023163"/>
    </source>
</evidence>
<keyword evidence="1" id="KW-0805">Transcription regulation</keyword>
<dbReference type="Gene3D" id="1.10.10.60">
    <property type="entry name" value="Homeodomain-like"/>
    <property type="match status" value="1"/>
</dbReference>
<reference evidence="7" key="1">
    <citation type="submission" date="2016-11" db="EMBL/GenBank/DDBJ databases">
        <authorList>
            <person name="Varghese N."/>
            <person name="Submissions S."/>
        </authorList>
    </citation>
    <scope>NUCLEOTIDE SEQUENCE [LARGE SCALE GENOMIC DNA]</scope>
    <source>
        <strain evidence="7">GAS401</strain>
    </source>
</reference>
<evidence type="ECO:0000256" key="4">
    <source>
        <dbReference type="PROSITE-ProRule" id="PRU00335"/>
    </source>
</evidence>
<dbReference type="InterPro" id="IPR009057">
    <property type="entry name" value="Homeodomain-like_sf"/>
</dbReference>
<dbReference type="PANTHER" id="PTHR30055">
    <property type="entry name" value="HTH-TYPE TRANSCRIPTIONAL REGULATOR RUTR"/>
    <property type="match status" value="1"/>
</dbReference>
<keyword evidence="2 4" id="KW-0238">DNA-binding</keyword>
<evidence type="ECO:0000259" key="5">
    <source>
        <dbReference type="PROSITE" id="PS50977"/>
    </source>
</evidence>
<dbReference type="GO" id="GO:0003700">
    <property type="term" value="F:DNA-binding transcription factor activity"/>
    <property type="evidence" value="ECO:0007669"/>
    <property type="project" value="TreeGrafter"/>
</dbReference>
<dbReference type="SUPFAM" id="SSF46689">
    <property type="entry name" value="Homeodomain-like"/>
    <property type="match status" value="1"/>
</dbReference>
<dbReference type="PROSITE" id="PS50977">
    <property type="entry name" value="HTH_TETR_2"/>
    <property type="match status" value="1"/>
</dbReference>
<feature type="domain" description="HTH tetR-type" evidence="5">
    <location>
        <begin position="12"/>
        <end position="72"/>
    </location>
</feature>
<dbReference type="AlphaFoldDB" id="A0A1M7TMP2"/>
<protein>
    <submittedName>
        <fullName evidence="6">Transcriptional regulator, TetR family</fullName>
    </submittedName>
</protein>